<dbReference type="Proteomes" id="UP000256829">
    <property type="component" value="Unassembled WGS sequence"/>
</dbReference>
<sequence length="60" mass="6482">MDEPRREASRRFADVLPTASGATLMRRGDAEDQSGDKAPLSGVGWELPAVTPAHDLLLHL</sequence>
<evidence type="ECO:0000313" key="2">
    <source>
        <dbReference type="EMBL" id="RDY67497.1"/>
    </source>
</evidence>
<gene>
    <name evidence="2" type="ORF">DX912_09510</name>
</gene>
<protein>
    <submittedName>
        <fullName evidence="2">Uncharacterized protein</fullName>
    </submittedName>
</protein>
<feature type="compositionally biased region" description="Basic and acidic residues" evidence="1">
    <location>
        <begin position="1"/>
        <end position="13"/>
    </location>
</feature>
<evidence type="ECO:0000313" key="3">
    <source>
        <dbReference type="Proteomes" id="UP000256829"/>
    </source>
</evidence>
<dbReference type="EMBL" id="QTJR01000005">
    <property type="protein sequence ID" value="RDY67497.1"/>
    <property type="molecule type" value="Genomic_DNA"/>
</dbReference>
<name>A0A3D8VDL8_9GAMM</name>
<comment type="caution">
    <text evidence="2">The sequence shown here is derived from an EMBL/GenBank/DDBJ whole genome shotgun (WGS) entry which is preliminary data.</text>
</comment>
<feature type="region of interest" description="Disordered" evidence="1">
    <location>
        <begin position="1"/>
        <end position="44"/>
    </location>
</feature>
<organism evidence="2 3">
    <name type="scientific">Lysobacter soli</name>
    <dbReference type="NCBI Taxonomy" id="453783"/>
    <lineage>
        <taxon>Bacteria</taxon>
        <taxon>Pseudomonadati</taxon>
        <taxon>Pseudomonadota</taxon>
        <taxon>Gammaproteobacteria</taxon>
        <taxon>Lysobacterales</taxon>
        <taxon>Lysobacteraceae</taxon>
        <taxon>Lysobacter</taxon>
    </lineage>
</organism>
<keyword evidence="3" id="KW-1185">Reference proteome</keyword>
<evidence type="ECO:0000256" key="1">
    <source>
        <dbReference type="SAM" id="MobiDB-lite"/>
    </source>
</evidence>
<reference evidence="2 3" key="1">
    <citation type="submission" date="2018-08" db="EMBL/GenBank/DDBJ databases">
        <title>Lysobacter soli KCTC 22011, whole genome shotgun sequence.</title>
        <authorList>
            <person name="Zhang X."/>
            <person name="Feng G."/>
            <person name="Zhu H."/>
        </authorList>
    </citation>
    <scope>NUCLEOTIDE SEQUENCE [LARGE SCALE GENOMIC DNA]</scope>
    <source>
        <strain evidence="2 3">KCTC 22011</strain>
    </source>
</reference>
<accession>A0A3D8VDL8</accession>
<proteinExistence type="predicted"/>
<dbReference type="AlphaFoldDB" id="A0A3D8VDL8"/>